<evidence type="ECO:0000313" key="2">
    <source>
        <dbReference type="WBParaSite" id="SPAL_0001179700.1"/>
    </source>
</evidence>
<proteinExistence type="predicted"/>
<accession>A0A0N5C1C0</accession>
<evidence type="ECO:0000313" key="1">
    <source>
        <dbReference type="Proteomes" id="UP000046392"/>
    </source>
</evidence>
<reference evidence="2" key="1">
    <citation type="submission" date="2017-02" db="UniProtKB">
        <authorList>
            <consortium name="WormBaseParasite"/>
        </authorList>
    </citation>
    <scope>IDENTIFICATION</scope>
</reference>
<name>A0A0N5C1C0_STREA</name>
<keyword evidence="1" id="KW-1185">Reference proteome</keyword>
<dbReference type="AlphaFoldDB" id="A0A0N5C1C0"/>
<protein>
    <submittedName>
        <fullName evidence="2">RT_RNaseH_2 domain-containing protein</fullName>
    </submittedName>
</protein>
<organism evidence="1 2">
    <name type="scientific">Strongyloides papillosus</name>
    <name type="common">Intestinal threadworm</name>
    <dbReference type="NCBI Taxonomy" id="174720"/>
    <lineage>
        <taxon>Eukaryota</taxon>
        <taxon>Metazoa</taxon>
        <taxon>Ecdysozoa</taxon>
        <taxon>Nematoda</taxon>
        <taxon>Chromadorea</taxon>
        <taxon>Rhabditida</taxon>
        <taxon>Tylenchina</taxon>
        <taxon>Panagrolaimomorpha</taxon>
        <taxon>Strongyloidoidea</taxon>
        <taxon>Strongyloididae</taxon>
        <taxon>Strongyloides</taxon>
    </lineage>
</organism>
<sequence length="216" mass="25337">MLALSTLKINFKKERNRCNNSVIQFPHLKDAYHIDLKDDIEKYLKSNTEFLPWNEKNELPVIIYADDIVASGSGKNAISYLHLAYKFCDVESGKLEHYKTYGISITKIEKQNNYQDILRHVMEEFNTITFTHNNTVKKLNPIFFIADNLMIQSAFDFKKSFSNKSKNCCRACTIDDEKFHLYTKKLSLDEVLRETPENFFPRNNNIIFDTFHDLQG</sequence>
<dbReference type="Proteomes" id="UP000046392">
    <property type="component" value="Unplaced"/>
</dbReference>
<dbReference type="WBParaSite" id="SPAL_0001179700.1">
    <property type="protein sequence ID" value="SPAL_0001179700.1"/>
    <property type="gene ID" value="SPAL_0001179700"/>
</dbReference>